<dbReference type="Proteomes" id="UP001497497">
    <property type="component" value="Unassembled WGS sequence"/>
</dbReference>
<protein>
    <recommendedName>
        <fullName evidence="3">Tyrosine-protein phosphatase domain-containing protein</fullName>
    </recommendedName>
</protein>
<organism evidence="1 2">
    <name type="scientific">Lymnaea stagnalis</name>
    <name type="common">Great pond snail</name>
    <name type="synonym">Helix stagnalis</name>
    <dbReference type="NCBI Taxonomy" id="6523"/>
    <lineage>
        <taxon>Eukaryota</taxon>
        <taxon>Metazoa</taxon>
        <taxon>Spiralia</taxon>
        <taxon>Lophotrochozoa</taxon>
        <taxon>Mollusca</taxon>
        <taxon>Gastropoda</taxon>
        <taxon>Heterobranchia</taxon>
        <taxon>Euthyneura</taxon>
        <taxon>Panpulmonata</taxon>
        <taxon>Hygrophila</taxon>
        <taxon>Lymnaeoidea</taxon>
        <taxon>Lymnaeidae</taxon>
        <taxon>Lymnaea</taxon>
    </lineage>
</organism>
<dbReference type="EMBL" id="CAXITT010000053">
    <property type="protein sequence ID" value="CAL1529677.1"/>
    <property type="molecule type" value="Genomic_DNA"/>
</dbReference>
<dbReference type="Gene3D" id="3.90.190.10">
    <property type="entry name" value="Protein tyrosine phosphatase superfamily"/>
    <property type="match status" value="1"/>
</dbReference>
<keyword evidence="2" id="KW-1185">Reference proteome</keyword>
<name>A0AAV2H7K3_LYMST</name>
<accession>A0AAV2H7K3</accession>
<dbReference type="InterPro" id="IPR029021">
    <property type="entry name" value="Prot-tyrosine_phosphatase-like"/>
</dbReference>
<dbReference type="SUPFAM" id="SSF52799">
    <property type="entry name" value="(Phosphotyrosine protein) phosphatases II"/>
    <property type="match status" value="1"/>
</dbReference>
<evidence type="ECO:0000313" key="1">
    <source>
        <dbReference type="EMBL" id="CAL1529677.1"/>
    </source>
</evidence>
<evidence type="ECO:0000313" key="2">
    <source>
        <dbReference type="Proteomes" id="UP001497497"/>
    </source>
</evidence>
<comment type="caution">
    <text evidence="1">The sequence shown here is derived from an EMBL/GenBank/DDBJ whole genome shotgun (WGS) entry which is preliminary data.</text>
</comment>
<dbReference type="AlphaFoldDB" id="A0AAV2H7K3"/>
<reference evidence="1 2" key="1">
    <citation type="submission" date="2024-04" db="EMBL/GenBank/DDBJ databases">
        <authorList>
            <consortium name="Genoscope - CEA"/>
            <person name="William W."/>
        </authorList>
    </citation>
    <scope>NUCLEOTIDE SEQUENCE [LARGE SCALE GENOMIC DNA]</scope>
</reference>
<sequence length="280" mass="32376">MTSFEFYFMTPFAPSCQMCYLLDEMHFRLALKYPDDPLCDGKDFVVEIWTDLYHKENNEGEWHGVPMNFISTERLVDTKSRVSYYGADLIITCVGCYSFTYRARHKTEEEFTWAEWIGINGRLEVRRQTDHLTTYIQEPITIKITHNIYIGNYSAATEAHLNGFDALLNVSDDAPVYAKQLSRPIILKKLPISFGVDNVISETSLLEAVFWLRAMSDLCTKIMVASRDGHGRAGSILIAFIFAMNPNLTFEEAYKFVNDRHFVYPHKGLQDALTRLYLRE</sequence>
<proteinExistence type="predicted"/>
<gene>
    <name evidence="1" type="ORF">GSLYS_00003832001</name>
</gene>
<evidence type="ECO:0008006" key="3">
    <source>
        <dbReference type="Google" id="ProtNLM"/>
    </source>
</evidence>